<keyword evidence="2" id="KW-1185">Reference proteome</keyword>
<protein>
    <submittedName>
        <fullName evidence="1">Uncharacterized protein</fullName>
    </submittedName>
</protein>
<dbReference type="Proteomes" id="UP000277970">
    <property type="component" value="Segment"/>
</dbReference>
<dbReference type="EMBL" id="MK064565">
    <property type="protein sequence ID" value="AZI75941.1"/>
    <property type="molecule type" value="Genomic_DNA"/>
</dbReference>
<evidence type="ECO:0000313" key="1">
    <source>
        <dbReference type="EMBL" id="AZI75941.1"/>
    </source>
</evidence>
<organism evidence="1">
    <name type="scientific">Sulfolobales Beppu rod-shaped virus 1</name>
    <dbReference type="NCBI Taxonomy" id="2493121"/>
    <lineage>
        <taxon>Viruses</taxon>
        <taxon>Adnaviria</taxon>
        <taxon>Zilligvirae</taxon>
        <taxon>Taleaviricota</taxon>
        <taxon>Tokiviricetes</taxon>
        <taxon>Ligamenvirales</taxon>
        <taxon>Rudiviridae</taxon>
        <taxon>Japarudivirus</taxon>
        <taxon>Japarudivirus beppuense</taxon>
        <taxon>Japarudivirus SBRV1</taxon>
    </lineage>
</organism>
<proteinExistence type="predicted"/>
<reference evidence="1" key="1">
    <citation type="journal article" date="2018" name="Environ. Microbiol.">
        <title>New archaeal viruses discovered by metagenomic analysis of viral communities in enrichment cultures.</title>
        <authorList>
            <person name="Liu Y."/>
            <person name="Brandt D."/>
            <person name="Ishino S."/>
            <person name="Ishino Y."/>
            <person name="Koonin E.V."/>
            <person name="Kalinowski J."/>
            <person name="Krupovic M."/>
            <person name="Prangishvili D."/>
        </authorList>
    </citation>
    <scope>NUCLEOTIDE SEQUENCE [LARGE SCALE GENOMIC DNA]</scope>
</reference>
<gene>
    <name evidence="1" type="ORF">SBRV1_gp52</name>
</gene>
<accession>A0A3Q8Q419</accession>
<evidence type="ECO:0000313" key="2">
    <source>
        <dbReference type="Proteomes" id="UP000277970"/>
    </source>
</evidence>
<name>A0A3Q8Q419_9VIRU</name>
<sequence>MLNEEQIVQLLHKYNLKATSKRVDAIKRILYDENKIIDNNSVCVPFYDSDGRIYIYRYTSNAYQYWALRLLQKMIKAGVLTVKQMQNPVTKRMKKYLCLNLQ</sequence>